<feature type="non-terminal residue" evidence="13">
    <location>
        <position position="1"/>
    </location>
</feature>
<dbReference type="Proteomes" id="UP000789342">
    <property type="component" value="Unassembled WGS sequence"/>
</dbReference>
<evidence type="ECO:0000256" key="7">
    <source>
        <dbReference type="ARBA" id="ARBA00022801"/>
    </source>
</evidence>
<dbReference type="GO" id="GO:0006302">
    <property type="term" value="P:double-strand break repair"/>
    <property type="evidence" value="ECO:0007669"/>
    <property type="project" value="TreeGrafter"/>
</dbReference>
<keyword evidence="4" id="KW-0479">Metal-binding</keyword>
<evidence type="ECO:0000256" key="2">
    <source>
        <dbReference type="ARBA" id="ARBA00004123"/>
    </source>
</evidence>
<keyword evidence="6" id="KW-0227">DNA damage</keyword>
<evidence type="ECO:0000256" key="1">
    <source>
        <dbReference type="ARBA" id="ARBA00001946"/>
    </source>
</evidence>
<protein>
    <submittedName>
        <fullName evidence="13">36_t:CDS:1</fullName>
    </submittedName>
</protein>
<keyword evidence="7" id="KW-0378">Hydrolase</keyword>
<comment type="cofactor">
    <cofactor evidence="1">
        <name>Mg(2+)</name>
        <dbReference type="ChEBI" id="CHEBI:18420"/>
    </cofactor>
</comment>
<keyword evidence="12" id="KW-0469">Meiosis</keyword>
<keyword evidence="10" id="KW-0234">DNA repair</keyword>
<evidence type="ECO:0000313" key="13">
    <source>
        <dbReference type="EMBL" id="CAG8689339.1"/>
    </source>
</evidence>
<dbReference type="AlphaFoldDB" id="A0A9N9HK45"/>
<name>A0A9N9HK45_9GLOM</name>
<evidence type="ECO:0000256" key="3">
    <source>
        <dbReference type="ARBA" id="ARBA00022722"/>
    </source>
</evidence>
<dbReference type="GO" id="GO:0000712">
    <property type="term" value="P:resolution of meiotic recombination intermediates"/>
    <property type="evidence" value="ECO:0007669"/>
    <property type="project" value="TreeGrafter"/>
</dbReference>
<dbReference type="Gene3D" id="3.40.50.10130">
    <property type="match status" value="1"/>
</dbReference>
<keyword evidence="11" id="KW-0539">Nucleus</keyword>
<evidence type="ECO:0000256" key="5">
    <source>
        <dbReference type="ARBA" id="ARBA00022759"/>
    </source>
</evidence>
<evidence type="ECO:0000256" key="11">
    <source>
        <dbReference type="ARBA" id="ARBA00023242"/>
    </source>
</evidence>
<evidence type="ECO:0000313" key="14">
    <source>
        <dbReference type="Proteomes" id="UP000789342"/>
    </source>
</evidence>
<dbReference type="EMBL" id="CAJVPV010015010">
    <property type="protein sequence ID" value="CAG8689339.1"/>
    <property type="molecule type" value="Genomic_DNA"/>
</dbReference>
<gene>
    <name evidence="13" type="ORF">AMORRO_LOCUS11572</name>
</gene>
<accession>A0A9N9HK45</accession>
<proteinExistence type="predicted"/>
<dbReference type="Pfam" id="PF21292">
    <property type="entry name" value="EME1-MUS81_C"/>
    <property type="match status" value="1"/>
</dbReference>
<dbReference type="InterPro" id="IPR042530">
    <property type="entry name" value="EME1/EME2_C"/>
</dbReference>
<evidence type="ECO:0000256" key="4">
    <source>
        <dbReference type="ARBA" id="ARBA00022723"/>
    </source>
</evidence>
<keyword evidence="9" id="KW-0233">DNA recombination</keyword>
<dbReference type="InterPro" id="IPR033310">
    <property type="entry name" value="Mms4/EME1/EME2"/>
</dbReference>
<dbReference type="PANTHER" id="PTHR21077">
    <property type="entry name" value="EME1 PROTEIN"/>
    <property type="match status" value="1"/>
</dbReference>
<keyword evidence="5" id="KW-0255">Endonuclease</keyword>
<dbReference type="GO" id="GO:0008821">
    <property type="term" value="F:crossover junction DNA endonuclease activity"/>
    <property type="evidence" value="ECO:0007669"/>
    <property type="project" value="TreeGrafter"/>
</dbReference>
<dbReference type="GO" id="GO:0005634">
    <property type="term" value="C:nucleus"/>
    <property type="evidence" value="ECO:0007669"/>
    <property type="project" value="UniProtKB-SubCell"/>
</dbReference>
<comment type="caution">
    <text evidence="13">The sequence shown here is derived from an EMBL/GenBank/DDBJ whole genome shotgun (WGS) entry which is preliminary data.</text>
</comment>
<evidence type="ECO:0000256" key="8">
    <source>
        <dbReference type="ARBA" id="ARBA00022842"/>
    </source>
</evidence>
<organism evidence="13 14">
    <name type="scientific">Acaulospora morrowiae</name>
    <dbReference type="NCBI Taxonomy" id="94023"/>
    <lineage>
        <taxon>Eukaryota</taxon>
        <taxon>Fungi</taxon>
        <taxon>Fungi incertae sedis</taxon>
        <taxon>Mucoromycota</taxon>
        <taxon>Glomeromycotina</taxon>
        <taxon>Glomeromycetes</taxon>
        <taxon>Diversisporales</taxon>
        <taxon>Acaulosporaceae</taxon>
        <taxon>Acaulospora</taxon>
    </lineage>
</organism>
<dbReference type="GO" id="GO:0031573">
    <property type="term" value="P:mitotic intra-S DNA damage checkpoint signaling"/>
    <property type="evidence" value="ECO:0007669"/>
    <property type="project" value="TreeGrafter"/>
</dbReference>
<dbReference type="GO" id="GO:0031297">
    <property type="term" value="P:replication fork processing"/>
    <property type="evidence" value="ECO:0007669"/>
    <property type="project" value="TreeGrafter"/>
</dbReference>
<keyword evidence="14" id="KW-1185">Reference proteome</keyword>
<dbReference type="OrthoDB" id="343092at2759"/>
<keyword evidence="8" id="KW-0460">Magnesium</keyword>
<keyword evidence="3" id="KW-0540">Nuclease</keyword>
<dbReference type="FunFam" id="1.10.150.670:FF:000004">
    <property type="entry name" value="Crossover junction endonuclease EME1"/>
    <property type="match status" value="1"/>
</dbReference>
<comment type="subcellular location">
    <subcellularLocation>
        <location evidence="2">Nucleus</location>
    </subcellularLocation>
</comment>
<evidence type="ECO:0000256" key="10">
    <source>
        <dbReference type="ARBA" id="ARBA00023204"/>
    </source>
</evidence>
<evidence type="ECO:0000256" key="12">
    <source>
        <dbReference type="ARBA" id="ARBA00023254"/>
    </source>
</evidence>
<evidence type="ECO:0000256" key="9">
    <source>
        <dbReference type="ARBA" id="ARBA00023172"/>
    </source>
</evidence>
<dbReference type="GO" id="GO:0048476">
    <property type="term" value="C:Holliday junction resolvase complex"/>
    <property type="evidence" value="ECO:0007669"/>
    <property type="project" value="InterPro"/>
</dbReference>
<sequence>KASLHNRKFTNEVRLAVQNESSSRKKKPVRNQGPELERIEDELMWLQLIGKFLIVHTKDVEETAEMIGILSSDIARIPYKNRNGNLDFWVENRIRTGADCSDTWLRMLQEIQLVTHPVAKGVVKSYPTVKLLYDGYKKCDTREEAENLLADVEISNTGLGQRNRHLNKALSKKIYEIFMGNDPNAIVS</sequence>
<evidence type="ECO:0000256" key="6">
    <source>
        <dbReference type="ARBA" id="ARBA00022763"/>
    </source>
</evidence>
<dbReference type="PANTHER" id="PTHR21077:SF5">
    <property type="entry name" value="CROSSOVER JUNCTION ENDONUCLEASE MMS4"/>
    <property type="match status" value="1"/>
</dbReference>
<dbReference type="GO" id="GO:0046872">
    <property type="term" value="F:metal ion binding"/>
    <property type="evidence" value="ECO:0007669"/>
    <property type="project" value="UniProtKB-KW"/>
</dbReference>
<dbReference type="Gene3D" id="1.10.150.670">
    <property type="entry name" value="Crossover junction endonuclease EME1, DNA-binding domain"/>
    <property type="match status" value="1"/>
</dbReference>
<reference evidence="13" key="1">
    <citation type="submission" date="2021-06" db="EMBL/GenBank/DDBJ databases">
        <authorList>
            <person name="Kallberg Y."/>
            <person name="Tangrot J."/>
            <person name="Rosling A."/>
        </authorList>
    </citation>
    <scope>NUCLEOTIDE SEQUENCE</scope>
    <source>
        <strain evidence="13">CL551</strain>
    </source>
</reference>